<gene>
    <name evidence="1" type="ORF">BLS_002901</name>
</gene>
<dbReference type="AlphaFoldDB" id="A0A8H3UQM2"/>
<protein>
    <submittedName>
        <fullName evidence="1">Uncharacterized protein</fullName>
    </submittedName>
</protein>
<organism evidence="1 2">
    <name type="scientific">Venturia inaequalis</name>
    <name type="common">Apple scab fungus</name>
    <dbReference type="NCBI Taxonomy" id="5025"/>
    <lineage>
        <taxon>Eukaryota</taxon>
        <taxon>Fungi</taxon>
        <taxon>Dikarya</taxon>
        <taxon>Ascomycota</taxon>
        <taxon>Pezizomycotina</taxon>
        <taxon>Dothideomycetes</taxon>
        <taxon>Pleosporomycetidae</taxon>
        <taxon>Venturiales</taxon>
        <taxon>Venturiaceae</taxon>
        <taxon>Venturia</taxon>
    </lineage>
</organism>
<proteinExistence type="predicted"/>
<evidence type="ECO:0000313" key="2">
    <source>
        <dbReference type="Proteomes" id="UP000433883"/>
    </source>
</evidence>
<evidence type="ECO:0000313" key="1">
    <source>
        <dbReference type="EMBL" id="KAE9974789.1"/>
    </source>
</evidence>
<reference evidence="1 2" key="1">
    <citation type="submission" date="2019-11" db="EMBL/GenBank/DDBJ databases">
        <title>Venturia inaequalis Genome Resource.</title>
        <authorList>
            <person name="Lichtner F.J."/>
        </authorList>
    </citation>
    <scope>NUCLEOTIDE SEQUENCE [LARGE SCALE GENOMIC DNA]</scope>
    <source>
        <strain evidence="1">Bline_iso_100314</strain>
    </source>
</reference>
<comment type="caution">
    <text evidence="1">The sequence shown here is derived from an EMBL/GenBank/DDBJ whole genome shotgun (WGS) entry which is preliminary data.</text>
</comment>
<name>A0A8H3UQM2_VENIN</name>
<sequence>MAITSMLMPKRYWLDNYGKACDKDNVRAFRFIREIQLAYSQRTIQGVYKDVFVKDGKLHFTHDLSQIADGDFLWSDNPFGNVNDIDERDKHAVLEFSQCTRELANLAPIIDIILKDLSGKTAAVAIHARPGPLPVRENTVHSTGAISSTDVSNSHTFMYTSTLQDGRTSDIVMDLTGSQYGWPSTEGLQLWDSYFDQRAVSQVESIPLNEFRESFDKDVQMSYPRPKFWEKVFEAERIVLHHAQMGLEDWLAEEGLGMKAFLELPDAEFETDFARLVGVVVENVDRGVESCMREGKYVVSKDAAGILEFAV</sequence>
<accession>A0A8H3UQM2</accession>
<dbReference type="EMBL" id="WNWQ01000195">
    <property type="protein sequence ID" value="KAE9974789.1"/>
    <property type="molecule type" value="Genomic_DNA"/>
</dbReference>
<dbReference type="Proteomes" id="UP000433883">
    <property type="component" value="Unassembled WGS sequence"/>
</dbReference>